<dbReference type="RefSeq" id="WP_014784452.1">
    <property type="nucleotide sequence ID" value="NC_018014.1"/>
</dbReference>
<name>I3ZCB5_TERRK</name>
<organism evidence="2 3">
    <name type="scientific">Terriglobus roseus (strain DSM 18391 / NRRL B-41598 / KBS 63)</name>
    <dbReference type="NCBI Taxonomy" id="926566"/>
    <lineage>
        <taxon>Bacteria</taxon>
        <taxon>Pseudomonadati</taxon>
        <taxon>Acidobacteriota</taxon>
        <taxon>Terriglobia</taxon>
        <taxon>Terriglobales</taxon>
        <taxon>Acidobacteriaceae</taxon>
        <taxon>Terriglobus</taxon>
    </lineage>
</organism>
<dbReference type="SUPFAM" id="SSF53335">
    <property type="entry name" value="S-adenosyl-L-methionine-dependent methyltransferases"/>
    <property type="match status" value="1"/>
</dbReference>
<protein>
    <submittedName>
        <fullName evidence="2">Putative O-methyltransferase</fullName>
    </submittedName>
</protein>
<keyword evidence="3" id="KW-1185">Reference proteome</keyword>
<dbReference type="GO" id="GO:0008168">
    <property type="term" value="F:methyltransferase activity"/>
    <property type="evidence" value="ECO:0007669"/>
    <property type="project" value="UniProtKB-KW"/>
</dbReference>
<dbReference type="GO" id="GO:0032259">
    <property type="term" value="P:methylation"/>
    <property type="evidence" value="ECO:0007669"/>
    <property type="project" value="UniProtKB-KW"/>
</dbReference>
<proteinExistence type="predicted"/>
<dbReference type="HOGENOM" id="CLU_082418_0_0_0"/>
<feature type="region of interest" description="Disordered" evidence="1">
    <location>
        <begin position="1"/>
        <end position="27"/>
    </location>
</feature>
<dbReference type="InterPro" id="IPR029063">
    <property type="entry name" value="SAM-dependent_MTases_sf"/>
</dbReference>
<reference evidence="2 3" key="1">
    <citation type="submission" date="2012-06" db="EMBL/GenBank/DDBJ databases">
        <title>Complete genome of Terriglobus roseus DSM 18391.</title>
        <authorList>
            <consortium name="US DOE Joint Genome Institute (JGI-PGF)"/>
            <person name="Lucas S."/>
            <person name="Copeland A."/>
            <person name="Lapidus A."/>
            <person name="Glavina del Rio T."/>
            <person name="Dalin E."/>
            <person name="Tice H."/>
            <person name="Bruce D."/>
            <person name="Goodwin L."/>
            <person name="Pitluck S."/>
            <person name="Peters L."/>
            <person name="Mikhailova N."/>
            <person name="Munk A.C.C."/>
            <person name="Kyrpides N."/>
            <person name="Mavromatis K."/>
            <person name="Ivanova N."/>
            <person name="Brettin T."/>
            <person name="Detter J.C."/>
            <person name="Han C."/>
            <person name="Larimer F."/>
            <person name="Land M."/>
            <person name="Hauser L."/>
            <person name="Markowitz V."/>
            <person name="Cheng J.-F."/>
            <person name="Hugenholtz P."/>
            <person name="Woyke T."/>
            <person name="Wu D."/>
            <person name="Brambilla E."/>
            <person name="Klenk H.-P."/>
            <person name="Eisen J.A."/>
        </authorList>
    </citation>
    <scope>NUCLEOTIDE SEQUENCE [LARGE SCALE GENOMIC DNA]</scope>
    <source>
        <strain evidence="3">DSM 18391 / NRRL B-41598 / KBS 63</strain>
    </source>
</reference>
<dbReference type="EMBL" id="CP003379">
    <property type="protein sequence ID" value="AFL86883.1"/>
    <property type="molecule type" value="Genomic_DNA"/>
</dbReference>
<keyword evidence="2" id="KW-0489">Methyltransferase</keyword>
<feature type="compositionally biased region" description="Basic residues" evidence="1">
    <location>
        <begin position="1"/>
        <end position="10"/>
    </location>
</feature>
<accession>I3ZCB5</accession>
<keyword evidence="2" id="KW-0808">Transferase</keyword>
<evidence type="ECO:0000313" key="2">
    <source>
        <dbReference type="EMBL" id="AFL86883.1"/>
    </source>
</evidence>
<dbReference type="eggNOG" id="COG4123">
    <property type="taxonomic scope" value="Bacteria"/>
</dbReference>
<evidence type="ECO:0000313" key="3">
    <source>
        <dbReference type="Proteomes" id="UP000006056"/>
    </source>
</evidence>
<gene>
    <name evidence="2" type="ordered locus">Terro_0543</name>
</gene>
<dbReference type="Gene3D" id="3.40.50.150">
    <property type="entry name" value="Vaccinia Virus protein VP39"/>
    <property type="match status" value="1"/>
</dbReference>
<evidence type="ECO:0000256" key="1">
    <source>
        <dbReference type="SAM" id="MobiDB-lite"/>
    </source>
</evidence>
<dbReference type="CDD" id="cd02440">
    <property type="entry name" value="AdoMet_MTases"/>
    <property type="match status" value="1"/>
</dbReference>
<dbReference type="Proteomes" id="UP000006056">
    <property type="component" value="Chromosome"/>
</dbReference>
<dbReference type="OrthoDB" id="9780095at2"/>
<dbReference type="KEGG" id="trs:Terro_0543"/>
<dbReference type="AlphaFoldDB" id="I3ZCB5"/>
<sequence length="240" mass="27687">MIPARRRQRRGPAPVHPFDQLHGTDTGSLIPGEDLATGHRHDRHITAYHGVAPSLFRKLMDRWLPLAVHPVDRTAFVDIGAGKGRAMLLAAEYPFRRIVGVELHPALAAATRTNLERWQASHEGPHMRLEEGDAMRLRMPAGPCLLFLFNPFDIVLMDRLLDRLKEQFRTRPQDLDILYVNDEQRRLMQEEHPQFQELWRGRIHHSHEDRAADKAIIEHDADGLYVTTGYEDCGIWRLKV</sequence>
<dbReference type="STRING" id="926566.Terro_0543"/>